<name>A0ABS8IIT3_9NOSO</name>
<comment type="caution">
    <text evidence="1">The sequence shown here is derived from an EMBL/GenBank/DDBJ whole genome shotgun (WGS) entry which is preliminary data.</text>
</comment>
<evidence type="ECO:0000313" key="1">
    <source>
        <dbReference type="EMBL" id="MCC5603799.1"/>
    </source>
</evidence>
<gene>
    <name evidence="1" type="ORF">LC586_32675</name>
</gene>
<sequence length="107" mass="11849">MRKPVSCFSWNNLFFGSPLQTAIAGATNTHTGLHQAIHELHHGLVNKAKQLLARQIAEKSECADGVVGLVLQLQQGILRGGVFNCKNYLSYSIEYLKSQHRNVFDLG</sequence>
<reference evidence="1 2" key="1">
    <citation type="journal article" date="2021" name="Microorganisms">
        <title>Genome Evolution of Filamentous Cyanobacterium Nostoc Species: From Facultative Symbiosis to Free Living.</title>
        <authorList>
            <person name="Huo D."/>
            <person name="Li H."/>
            <person name="Cai F."/>
            <person name="Guo X."/>
            <person name="Qiao Z."/>
            <person name="Wang W."/>
            <person name="Yu G."/>
            <person name="Li R."/>
        </authorList>
    </citation>
    <scope>NUCLEOTIDE SEQUENCE [LARGE SCALE GENOMIC DNA]</scope>
    <source>
        <strain evidence="1 2">CHAB 5714</strain>
    </source>
</reference>
<proteinExistence type="predicted"/>
<dbReference type="RefSeq" id="WP_229489585.1">
    <property type="nucleotide sequence ID" value="NZ_JAIVFQ010000093.1"/>
</dbReference>
<keyword evidence="2" id="KW-1185">Reference proteome</keyword>
<protein>
    <submittedName>
        <fullName evidence="1">Uncharacterized protein</fullName>
    </submittedName>
</protein>
<accession>A0ABS8IIT3</accession>
<organism evidence="1 2">
    <name type="scientific">Nostoc favosum CHAB5714</name>
    <dbReference type="NCBI Taxonomy" id="2780399"/>
    <lineage>
        <taxon>Bacteria</taxon>
        <taxon>Bacillati</taxon>
        <taxon>Cyanobacteriota</taxon>
        <taxon>Cyanophyceae</taxon>
        <taxon>Nostocales</taxon>
        <taxon>Nostocaceae</taxon>
        <taxon>Nostoc</taxon>
        <taxon>Nostoc favosum</taxon>
    </lineage>
</organism>
<dbReference type="Proteomes" id="UP001199525">
    <property type="component" value="Unassembled WGS sequence"/>
</dbReference>
<evidence type="ECO:0000313" key="2">
    <source>
        <dbReference type="Proteomes" id="UP001199525"/>
    </source>
</evidence>
<dbReference type="EMBL" id="JAIVFQ010000093">
    <property type="protein sequence ID" value="MCC5603799.1"/>
    <property type="molecule type" value="Genomic_DNA"/>
</dbReference>